<evidence type="ECO:0000313" key="2">
    <source>
        <dbReference type="EMBL" id="KAG5595553.1"/>
    </source>
</evidence>
<keyword evidence="1" id="KW-1133">Transmembrane helix</keyword>
<evidence type="ECO:0000256" key="1">
    <source>
        <dbReference type="SAM" id="Phobius"/>
    </source>
</evidence>
<accession>A0A9J5Y597</accession>
<feature type="transmembrane region" description="Helical" evidence="1">
    <location>
        <begin position="20"/>
        <end position="41"/>
    </location>
</feature>
<protein>
    <recommendedName>
        <fullName evidence="4">Aminotransferase-like plant mobile domain-containing protein</fullName>
    </recommendedName>
</protein>
<name>A0A9J5Y597_SOLCO</name>
<dbReference type="Proteomes" id="UP000824120">
    <property type="component" value="Chromosome 7"/>
</dbReference>
<keyword evidence="1" id="KW-0812">Transmembrane</keyword>
<reference evidence="2 3" key="1">
    <citation type="submission" date="2020-09" db="EMBL/GenBank/DDBJ databases">
        <title>De no assembly of potato wild relative species, Solanum commersonii.</title>
        <authorList>
            <person name="Cho K."/>
        </authorList>
    </citation>
    <scope>NUCLEOTIDE SEQUENCE [LARGE SCALE GENOMIC DNA]</scope>
    <source>
        <strain evidence="2">LZ3.2</strain>
        <tissue evidence="2">Leaf</tissue>
    </source>
</reference>
<evidence type="ECO:0000313" key="3">
    <source>
        <dbReference type="Proteomes" id="UP000824120"/>
    </source>
</evidence>
<evidence type="ECO:0008006" key="4">
    <source>
        <dbReference type="Google" id="ProtNLM"/>
    </source>
</evidence>
<dbReference type="EMBL" id="JACXVP010000007">
    <property type="protein sequence ID" value="KAG5595553.1"/>
    <property type="molecule type" value="Genomic_DNA"/>
</dbReference>
<proteinExistence type="predicted"/>
<dbReference type="AlphaFoldDB" id="A0A9J5Y597"/>
<gene>
    <name evidence="2" type="ORF">H5410_036785</name>
</gene>
<keyword evidence="3" id="KW-1185">Reference proteome</keyword>
<comment type="caution">
    <text evidence="2">The sequence shown here is derived from an EMBL/GenBank/DDBJ whole genome shotgun (WGS) entry which is preliminary data.</text>
</comment>
<keyword evidence="1" id="KW-0472">Membrane</keyword>
<sequence>MNSGKDYEHESFLSLWLSRFVFPCKIGAPVFSIVVKLASVFGRQCSLFKFGLGRGWYLLQPEQAPNYNIVSGVRIHR</sequence>
<organism evidence="2 3">
    <name type="scientific">Solanum commersonii</name>
    <name type="common">Commerson's wild potato</name>
    <name type="synonym">Commerson's nightshade</name>
    <dbReference type="NCBI Taxonomy" id="4109"/>
    <lineage>
        <taxon>Eukaryota</taxon>
        <taxon>Viridiplantae</taxon>
        <taxon>Streptophyta</taxon>
        <taxon>Embryophyta</taxon>
        <taxon>Tracheophyta</taxon>
        <taxon>Spermatophyta</taxon>
        <taxon>Magnoliopsida</taxon>
        <taxon>eudicotyledons</taxon>
        <taxon>Gunneridae</taxon>
        <taxon>Pentapetalae</taxon>
        <taxon>asterids</taxon>
        <taxon>lamiids</taxon>
        <taxon>Solanales</taxon>
        <taxon>Solanaceae</taxon>
        <taxon>Solanoideae</taxon>
        <taxon>Solaneae</taxon>
        <taxon>Solanum</taxon>
    </lineage>
</organism>
<dbReference type="OrthoDB" id="1275090at2759"/>